<evidence type="ECO:0000256" key="1">
    <source>
        <dbReference type="SAM" id="MobiDB-lite"/>
    </source>
</evidence>
<reference evidence="3" key="1">
    <citation type="submission" date="2021-01" db="EMBL/GenBank/DDBJ databases">
        <authorList>
            <person name="Corre E."/>
            <person name="Pelletier E."/>
            <person name="Niang G."/>
            <person name="Scheremetjew M."/>
            <person name="Finn R."/>
            <person name="Kale V."/>
            <person name="Holt S."/>
            <person name="Cochrane G."/>
            <person name="Meng A."/>
            <person name="Brown T."/>
            <person name="Cohen L."/>
        </authorList>
    </citation>
    <scope>NUCLEOTIDE SEQUENCE</scope>
    <source>
        <strain evidence="3">RCC3387</strain>
    </source>
</reference>
<keyword evidence="2" id="KW-0812">Transmembrane</keyword>
<feature type="transmembrane region" description="Helical" evidence="2">
    <location>
        <begin position="263"/>
        <end position="281"/>
    </location>
</feature>
<feature type="transmembrane region" description="Helical" evidence="2">
    <location>
        <begin position="40"/>
        <end position="58"/>
    </location>
</feature>
<dbReference type="AlphaFoldDB" id="A0A7S2ISH8"/>
<evidence type="ECO:0000313" key="3">
    <source>
        <dbReference type="EMBL" id="CAD9527782.1"/>
    </source>
</evidence>
<feature type="transmembrane region" description="Helical" evidence="2">
    <location>
        <begin position="64"/>
        <end position="86"/>
    </location>
</feature>
<evidence type="ECO:0000256" key="2">
    <source>
        <dbReference type="SAM" id="Phobius"/>
    </source>
</evidence>
<proteinExistence type="predicted"/>
<gene>
    <name evidence="3" type="ORF">BRAN1462_LOCUS11670</name>
</gene>
<feature type="compositionally biased region" description="Low complexity" evidence="1">
    <location>
        <begin position="19"/>
        <end position="31"/>
    </location>
</feature>
<organism evidence="3">
    <name type="scientific">Zooxanthella nutricula</name>
    <dbReference type="NCBI Taxonomy" id="1333877"/>
    <lineage>
        <taxon>Eukaryota</taxon>
        <taxon>Sar</taxon>
        <taxon>Alveolata</taxon>
        <taxon>Dinophyceae</taxon>
        <taxon>Peridiniales</taxon>
        <taxon>Peridiniales incertae sedis</taxon>
        <taxon>Zooxanthella</taxon>
    </lineage>
</organism>
<feature type="transmembrane region" description="Helical" evidence="2">
    <location>
        <begin position="238"/>
        <end position="257"/>
    </location>
</feature>
<feature type="transmembrane region" description="Helical" evidence="2">
    <location>
        <begin position="293"/>
        <end position="312"/>
    </location>
</feature>
<keyword evidence="2" id="KW-0472">Membrane</keyword>
<name>A0A7S2ISH8_9DINO</name>
<accession>A0A7S2ISH8</accession>
<protein>
    <submittedName>
        <fullName evidence="3">Uncharacterized protein</fullName>
    </submittedName>
</protein>
<sequence>MTTHRQSKQSQEQDKDAEVAGAEAAGAEAAGRPPPSAWRALALVLIGFGPLANCVVLGEGSHSVLVAMVSMHWGAMLVPPMLFYLVRSCQGHGYAALRLYTQACSEVRADAVAKALRGTALGVPTFLLFGVGYLSMRCRTLVWPLCIVNFQDPLEDYGFEVHAMLFRVFAGVYFTFWNPVIEELFWRVFLHRELGDALGIDEKEEAALISRDDATAPWRSLLRGALGALPGRGVPLRWGVSALYASYHVWPITIVFVRVTWMYAVGGFLFLMTLGRFFVLLREHRSFGLMAAYVLHVWVDAAFAVLCLFEVHPLEFFA</sequence>
<dbReference type="EMBL" id="HBGW01018565">
    <property type="protein sequence ID" value="CAD9527782.1"/>
    <property type="molecule type" value="Transcribed_RNA"/>
</dbReference>
<keyword evidence="2" id="KW-1133">Transmembrane helix</keyword>
<feature type="region of interest" description="Disordered" evidence="1">
    <location>
        <begin position="1"/>
        <end position="34"/>
    </location>
</feature>
<feature type="compositionally biased region" description="Polar residues" evidence="1">
    <location>
        <begin position="1"/>
        <end position="10"/>
    </location>
</feature>